<dbReference type="Proteomes" id="UP000821845">
    <property type="component" value="Chromosome 2"/>
</dbReference>
<dbReference type="EMBL" id="CM023482">
    <property type="protein sequence ID" value="KAH6937551.1"/>
    <property type="molecule type" value="Genomic_DNA"/>
</dbReference>
<proteinExistence type="predicted"/>
<reference evidence="1" key="1">
    <citation type="submission" date="2020-05" db="EMBL/GenBank/DDBJ databases">
        <title>Large-scale comparative analyses of tick genomes elucidate their genetic diversity and vector capacities.</title>
        <authorList>
            <person name="Jia N."/>
            <person name="Wang J."/>
            <person name="Shi W."/>
            <person name="Du L."/>
            <person name="Sun Y."/>
            <person name="Zhan W."/>
            <person name="Jiang J."/>
            <person name="Wang Q."/>
            <person name="Zhang B."/>
            <person name="Ji P."/>
            <person name="Sakyi L.B."/>
            <person name="Cui X."/>
            <person name="Yuan T."/>
            <person name="Jiang B."/>
            <person name="Yang W."/>
            <person name="Lam T.T.-Y."/>
            <person name="Chang Q."/>
            <person name="Ding S."/>
            <person name="Wang X."/>
            <person name="Zhu J."/>
            <person name="Ruan X."/>
            <person name="Zhao L."/>
            <person name="Wei J."/>
            <person name="Que T."/>
            <person name="Du C."/>
            <person name="Cheng J."/>
            <person name="Dai P."/>
            <person name="Han X."/>
            <person name="Huang E."/>
            <person name="Gao Y."/>
            <person name="Liu J."/>
            <person name="Shao H."/>
            <person name="Ye R."/>
            <person name="Li L."/>
            <person name="Wei W."/>
            <person name="Wang X."/>
            <person name="Wang C."/>
            <person name="Yang T."/>
            <person name="Huo Q."/>
            <person name="Li W."/>
            <person name="Guo W."/>
            <person name="Chen H."/>
            <person name="Zhou L."/>
            <person name="Ni X."/>
            <person name="Tian J."/>
            <person name="Zhou Y."/>
            <person name="Sheng Y."/>
            <person name="Liu T."/>
            <person name="Pan Y."/>
            <person name="Xia L."/>
            <person name="Li J."/>
            <person name="Zhao F."/>
            <person name="Cao W."/>
        </authorList>
    </citation>
    <scope>NUCLEOTIDE SEQUENCE</scope>
    <source>
        <strain evidence="1">Hyas-2018</strain>
    </source>
</reference>
<gene>
    <name evidence="1" type="ORF">HPB50_001704</name>
</gene>
<evidence type="ECO:0000313" key="2">
    <source>
        <dbReference type="Proteomes" id="UP000821845"/>
    </source>
</evidence>
<sequence length="718" mass="81591">MRQGIHDLRLWLGFEADGSSKTQTPGKAFGSKEQMTRLVKLSKKHRNGRLLKVDWLDRLTFREIEVVNSKEKSSSNQMFLMIEFPRVVFRDQEYTVIYFEKENLVESKHHKLSRSLRSGLTDKDLKPNAATRDQLNVIVNYPSTKTLTSEEQDLVWKFRFYLQSQKKALAKFVKCVNWQSGPEARQAVELMRTWQPMDVDDALELLGPQFVHPAVRRYAVARLRQAHSDDLLLYLLQLVQALKYERTTTSDSHHLAQASAAGSSALSRGIEPEPGPVPGERGDRGSFTASSELGASHLDSFSDSLRNPMSSSVAGADDAFQQEPLQLGSDADCDLATFLINKACTSDALANYFYWYLYVETDDQDSVVKDSKVKEMYTNVMKRFMHRLQKMEKLHALLLEQESQQLIRFPEPMPLPLDPSVRVRGLVPSKAALFKSALMPCQRCWLRRLGANIYTGGTSSECFLVRNLLHFSFFQLLRKENLDLKLTPYCVLATSTKHGFVQYIESTSVADVLRTEDTIQKFFRKHAPSETGPYGISPEVMDTYVKSCAGYCVITYLLSVGDRHLDNLLLTKTGKLFHIDFGYILGRDPKPLPPPMKLSKEMVEAMGGINSEHYQEFRKQCYTAFLHLRRHANLILNLFSLMVDASVPDIALEPDKTVKKVQDKFRLDLTDEEAVHYMQNLIDVSVTAVMPALVEQIHKIAQALVPWDTHVQFVASSG</sequence>
<name>A0ACB7SUB9_HYAAI</name>
<keyword evidence="2" id="KW-1185">Reference proteome</keyword>
<organism evidence="1 2">
    <name type="scientific">Hyalomma asiaticum</name>
    <name type="common">Tick</name>
    <dbReference type="NCBI Taxonomy" id="266040"/>
    <lineage>
        <taxon>Eukaryota</taxon>
        <taxon>Metazoa</taxon>
        <taxon>Ecdysozoa</taxon>
        <taxon>Arthropoda</taxon>
        <taxon>Chelicerata</taxon>
        <taxon>Arachnida</taxon>
        <taxon>Acari</taxon>
        <taxon>Parasitiformes</taxon>
        <taxon>Ixodida</taxon>
        <taxon>Ixodoidea</taxon>
        <taxon>Ixodidae</taxon>
        <taxon>Hyalomminae</taxon>
        <taxon>Hyalomma</taxon>
    </lineage>
</organism>
<protein>
    <submittedName>
        <fullName evidence="1">Uncharacterized protein</fullName>
    </submittedName>
</protein>
<comment type="caution">
    <text evidence="1">The sequence shown here is derived from an EMBL/GenBank/DDBJ whole genome shotgun (WGS) entry which is preliminary data.</text>
</comment>
<evidence type="ECO:0000313" key="1">
    <source>
        <dbReference type="EMBL" id="KAH6937551.1"/>
    </source>
</evidence>
<accession>A0ACB7SUB9</accession>